<dbReference type="InterPro" id="IPR006626">
    <property type="entry name" value="PbH1"/>
</dbReference>
<dbReference type="InterPro" id="IPR036439">
    <property type="entry name" value="Dockerin_dom_sf"/>
</dbReference>
<organism evidence="2 3">
    <name type="scientific">Flavobacterium cheonhonense</name>
    <dbReference type="NCBI Taxonomy" id="706185"/>
    <lineage>
        <taxon>Bacteria</taxon>
        <taxon>Pseudomonadati</taxon>
        <taxon>Bacteroidota</taxon>
        <taxon>Flavobacteriia</taxon>
        <taxon>Flavobacteriales</taxon>
        <taxon>Flavobacteriaceae</taxon>
        <taxon>Flavobacterium</taxon>
    </lineage>
</organism>
<dbReference type="SUPFAM" id="SSF63446">
    <property type="entry name" value="Type I dockerin domain"/>
    <property type="match status" value="1"/>
</dbReference>
<name>A0ABP7U9M4_9FLAO</name>
<dbReference type="EMBL" id="BAABCR010000018">
    <property type="protein sequence ID" value="GAA4038577.1"/>
    <property type="molecule type" value="Genomic_DNA"/>
</dbReference>
<dbReference type="InterPro" id="IPR003599">
    <property type="entry name" value="Ig_sub"/>
</dbReference>
<protein>
    <recommendedName>
        <fullName evidence="1">Ig-like domain-containing protein</fullName>
    </recommendedName>
</protein>
<dbReference type="Gene3D" id="2.60.40.10">
    <property type="entry name" value="Immunoglobulins"/>
    <property type="match status" value="5"/>
</dbReference>
<evidence type="ECO:0000313" key="2">
    <source>
        <dbReference type="EMBL" id="GAA4038577.1"/>
    </source>
</evidence>
<proteinExistence type="predicted"/>
<dbReference type="PROSITE" id="PS50835">
    <property type="entry name" value="IG_LIKE"/>
    <property type="match status" value="1"/>
</dbReference>
<dbReference type="InterPro" id="IPR044023">
    <property type="entry name" value="Ig_7"/>
</dbReference>
<dbReference type="InterPro" id="IPR018247">
    <property type="entry name" value="EF_Hand_1_Ca_BS"/>
</dbReference>
<dbReference type="PROSITE" id="PS00018">
    <property type="entry name" value="EF_HAND_1"/>
    <property type="match status" value="2"/>
</dbReference>
<dbReference type="InterPro" id="IPR045474">
    <property type="entry name" value="GEVED"/>
</dbReference>
<dbReference type="InterPro" id="IPR013783">
    <property type="entry name" value="Ig-like_fold"/>
</dbReference>
<dbReference type="Gene3D" id="2.60.40.2700">
    <property type="match status" value="3"/>
</dbReference>
<dbReference type="InterPro" id="IPR007110">
    <property type="entry name" value="Ig-like_dom"/>
</dbReference>
<keyword evidence="3" id="KW-1185">Reference proteome</keyword>
<evidence type="ECO:0000313" key="3">
    <source>
        <dbReference type="Proteomes" id="UP001500968"/>
    </source>
</evidence>
<gene>
    <name evidence="2" type="ORF">GCM10022386_25560</name>
</gene>
<dbReference type="SMART" id="SM00710">
    <property type="entry name" value="PbH1"/>
    <property type="match status" value="12"/>
</dbReference>
<dbReference type="Pfam" id="PF20009">
    <property type="entry name" value="GEVED"/>
    <property type="match status" value="1"/>
</dbReference>
<dbReference type="Pfam" id="PF19081">
    <property type="entry name" value="Ig_7"/>
    <property type="match status" value="3"/>
</dbReference>
<feature type="domain" description="Ig-like" evidence="1">
    <location>
        <begin position="3234"/>
        <end position="3331"/>
    </location>
</feature>
<accession>A0ABP7U9M4</accession>
<dbReference type="SMART" id="SM00409">
    <property type="entry name" value="IG"/>
    <property type="match status" value="7"/>
</dbReference>
<sequence>MFGVFGVNAQVTTNGGSGLAATYPSLSAAVTALNAATISSPVVITLSGNETAPAGGYNITATGTSTNTITIQGSSSTITAPTPQASGILVDAIFKITGGDWITIQNFTMLENASNTTTAAGTNNMTEFGVALFYATATNGAQNCTIQNNTITLNRTYQNTFGIYSNSTHTATVVTTLATATGTGGGNSGLKIYGNAISNVNLGIVVVGPTAIADANTGIDIGGSSSGTGNTITNFGTTGTFSGYVTVSGTVNGILVRNSNGFNVSYNSITSSNGGVTSGTLNGIQIQAASNAPTATFTNTINNNTLSLTSGVLTGAINGINMPSGSASATSTLNINNNNFTAAGYSAAASGTITFITALSVNKFNTVNGNTFTNITSNTTGSVTFVSHAILVPSGGSMSFSNNSIVTAFNKTGAGGTVTVFSTSASSTATVTSTFNGNNFSNITLTGATAFNGLLVQDGVAAGGPVASIQNNVFNNITTGAGAISVMYSGWQSAGSVTTGNTITNITNASSIIALGVTGSTSTTMNVYGNTIGNISSTGAATVIGIDLASGNLTNLYRNKIYGLTANNAAGIVNGIRIAGGVNNNVYNNIIGGLSAPITSSTSDAIRGINITSTATLATNKVYYNTIYLNATSTGTNFGSSGIFHTYNATATTATLDLRNNIIVNASGANGTGLAVAFRRSASTDLNNYASTSNNNLFFGTSGVYNNGTTTYAFGPFQTLVGTRETASKSQNPTFASTTGANANYLNFANGAINLAGGNAQVIAGYTTDYSGATRDASAPDMGAYEFAQGTISTPTITGFTTPFSPSAPIFLCAAGGSVVTITGTGLDTVSSVLFNGPSGVTLVGTITGQTATSLTVTSPAGVVDGIIRVTNPAGSADSSSSFTTADAPTVGVSSAVTICSGSSTTLTATGANTYAWSPSTGLSASTGASVTANPTTNTTYTVTGTSTAGCTATNTVAVTVSPVASAITITKNPAIACLGGTTTLTATGGTVPVNIPSYAFNASAGTYTPITGTNVGTGAIGDDVGVGNLPIGFTFPYRGQTHTVFSVSSNGLIIVGDTTVGVTGYSGNALSSTANAIAPLWDDNNTTGGSVIYTTTGTAPNRILTVQWTGMHVAGSGSATNPTIDMQVLLYENGNIQFVYGSQSAALSSPTCSIGISGTASTNFISVTPLSPITTSTSSTSTENTGVNTNNLLSGTTFTFTRPAQPAFSWSPSTDLFTDAAATVPYAGQNVTVVYSKSTVERTYTATSTLGSCPISSTVTVTPNALPTIATSGNASICAGGAGASLTATGGVSYTWSPATGLSAANVANPTATPSTTTTYTVTGTDANGCQNTATSVVTVNTPVAITVQPANQTALEDGNASFSVTATGTGLTYQWQSFDGTNWNDISGETAATYAIATAPSTLNGTQYRVIVSGTAPCAPVTSSAATLTVSTVSFTQQPANQTICSNATATFAVTATGAVTSYLWEYSTNGTDWFTAPGDATGSSLVLSGINSSLSGYLFRCKLNGGVLTSNTATLTVYDAVVIGTQPSSQVVCSNAASVVFTSAATGSGVAYQWQVSTNSGASWNNISGATLATYTINTPGVALNGNQYRVVVSGTAPCSPVTSSAAALTVTDVAVAASSTSVCIGQSVTLSATYTGVPNTTSSSWVCATTGSGATAAISGDSAVVTPTAAGTYVYTFTTNGDCSFTRTVTVTVNPLPIISAVTATPAVVCSDANISLAAASVAIANGTVALGAGASTSSSSGSSMFPGSYGGAKTQFIIRASELTALGLTAGNITSLAFEATTAFNGYEGFALNIGQTAATTASMPMITTGLTQVYSGSGTNGAYATTVGVNTLTFSTPFNWDGTSNIVLSFCWAKNPTATSTTSTTVKTDAPGFTCTVYGLKDSTIASTMCPFSAAADFGTSGTGTSRPKFTFAGVKATNLASTYTWSWNTTPAVATATGTTSVTNTSGTATSRTFTATATSAAGCVNSLTTSAVTVNTTIPAPTGTDSTQCGTGTPTCSVAGTGTPGNTFRWYTVATGGTAISGQTGSTLVSPFTVAATTTLYVSEVSADGLCESPRTAVIVTVTSPFAFALSASTATNCSGAASLTPVTIATNGGYDTYSWSNSATVSGNETTGWTFSPTTTTTYTLTATGGGCSTTATVVVTPTALPVVNATVAPSSICVGASSTLTATTNVIGAGNVALGAGASTSATAGGSMFPGTYGGAKTQYIIRASELTAAGLLAGNITSLAFEATTAFNGYEGFALNIGHTTATAAAMPMITTGLTQVFSGSGTNGAYATTIGVNTLTFSTPFNWDGTSNIVLSFCWAKNPTATSTTSTTVRTDNPGFTCTVYGLKDSTIASTMCPFSAAVDFGTSGTGTSRPKFTFAGQTTIQGPGTLAYTWNDPSSTTGNVLTVSPTSTTAYTVSAYNSVTGCTGTATTTVTVFTPPTAPTVTNATQCGARVPLVSVADTNGYTTPTFKWYADETTTTALQNSTSTTYTSSVSATTTFYVSVVSPGGCESPRAAVTTTVIAPATLSVSPAVTVCTGNSTTLTASGAVSYTWTPGATLDATSGASVVATPTATTTYSVTGVDANGCTTAAATVVVTVAPYPTAVTITQGAASVCTNGVMSLTATGGTIGGSGTLSITPTTTEFEGVYRYGYGAGDFRHQLLFTKSELNALGLTTGGNITSIAFNVSSVGSGSSNNYTISLANTSATALTSTFLTGTFTQVYTAATYTAVSGTNLHTFTTPFAWDGSSNVVVNICYTVATIGTTSTLSATTPAALSNVNLKGSSGACTATSGGTTYANRPSVVFTYTTSVPTPMTWSPSDDLYTDASSTIAYTGGNASVVYTKPSTERVYTATAANGACTTTATTTVTPVALPVFTVTDDVTICKGQSVTLEVTGSGQTYVWSTSATTASISVSPLATTTYTVTATDTTTGCQSTQEVVVTVTDPGAINPIGTTVSHIAIPGSSKVFTVATQAGPVYTYQWQLNDGSGWVDLSEDATYSNVTTANLTVSNIDETMTGYQYQCIVTGDAPCAPLTPIVATLTVDNTGIGQQPQSVTVCAPNSTSFSIATTGDEPYGIEWQVSSDNGVNYESLVDGFDAVTGLTFTGVDQLTLEVSGIAVANNGLKFRCLINFYLPSDGATLTVKAPVVASNPANQTVCATGGTATFSTTATGSDLTYAWEVSTNNGASWSAYTGTGATTASISIVNPALSADGTQYRVVVSGNAVCTSVTTDAATLFINNPTITGQPANASILRGNAATFTVVPSAATSYQWQRSTTLNGTYTNVTDATPAGITYTGADSATLTVTTSAATALGSANFYRCVVTNNGCSVTSTGGQLTVIFYCTPAPSSVDGIGITNVTMGDINNTTGAEVGNYGDFTAQSTTAERLSTVNFAITYATGYAYGTKIWIDFNDDADFNDAGEQVYYGLSASDNPTTLSGSFSIPLTAPLGAHRMRIGGSDTDAGVDPCYAGTWATFEDYTININPAPSCSGTPVAGTASAPTSSLCLGGVGTTITLSGYTSGVVGITFQWYSSTNGVDFAPISGETSATLSTGSISADAYYNCVVTCSESGLTATSNTVALTVFNPIVTDSTPAGRCGTGTVTLGATANEGSTINWYAAATGGAVLGTGTSFTTPSISATTTYYAEASTASGLRSQTGLGNTSVPTSTGASSERGIVFTATNNGTIVSAQYYSPTLNVTNNVVVRLVDNTTGTQVGSSVNLSIPQGGTAGFYTMNLNLPVTSGTTYRLLASFSQSVNRISTGANYATAAFNNLGTLGTITSGYDSAISTSSYNYFHNIAAVSVGCASARTAVVATVDALPAATISYAGSPYCSTATTATVTFTGTTGGTYSSTAGLSIDPSTGAIDVAASTPGTYTVTYTMLPTTYCTAQTATTTVVINQALTSAFAYDFATYCTNQGTATPTITGSAGTFTASPAGLSINATTGAITLASSAAGTYTVTNTVTVAGCPNSVSTFEVTINNAVAITSQPASVSQLPGDNTSFTVAATGTGLTYQWEVNSGSGWSALSGETAATLSLTAVTAEMNGYQYRVVVSGAVACTSVTSSVATLTVSTAAIATNPVNFTACSAGANTATFAVTTTGIVDTYQWQVSTNNGVDWTNITNGGIYADADTATLSLSGLTLSDNNKQFRCVLNGVVNSNGATLFVKEAVAITTQPSSATGCSAGSATFTVAATGDGLAYQWQVSTNSGASWSNVASATSATLTLNSLTADMNGNQYQVIVSGAAPCSAVTSTAVTLTVNTAVAIGTQPANTTVCNAANATFTVTATGTSLGYQWEVNTGSGWSALTGETNASLTVAAVTTAMSGYQYRVVVSGAAPCGSVTSNVATLTVSQPVAPIVSSSNLDVCAGVPQLLTVTNTSSTIITSGTGTSSTTGSSSVGALSPNPMQSYYGGTRQQTLYTAAELTALGITNGAILSSVAINLSAVETRTLQNFTVKMKNTSTTNFATSTFETGTTTVRNAASYQPVVGWNTLALDSNFTYTGGSLIVEFTFSNNDNGGLGTNVATYNTTTNTATLYYRSDGESAATVAAATTATYAQTRRNNMQFGVLNNLTTWSPTTGLFTDAAGTVAYTGGVATSVYVKTNTSASYTVTNTSSLGCTNSSVVAVNVLTPSTLSSITQPSVTCSGSQTTFALSGLLPNSTSTVGYTINGTAQTAITGVVADASGNATFTVALPAVNNGRTLAITSLTRTDLTPNCTTAITANNTVVISVQPLVTYYADADGDGFGNNAVTQITCTGAPVGYVTNNTDCDDTDNTKNATYPFYADNDGDGFGTGTAVQLCAVNATTPPTGYSVNNTDCDDNDNTKNATYPFYADTDGDGFGAGTAVQLCAVNATTPPVGYVVNNTDCAPNDGTRSQSYSFYVDADGDGYGAGSLVSVCAVDAVTPPTGYALNNTDCDDANVALFTTYSFYADTDGDGYGAGSLVSVCALDATTPPAGYSLDNKDCAPTDATKWRSTLLYIDNDGDGYDNGNENVCWGATVPTGYSATTLGNDCDDTNPLRNLTNPCETVVTVKMFIEGYYDADAQAMRPVMMNQGVGSSATDVDTVTIELRDATTYELVASASAMLQTNGNAVATFTTAPSGSFYIVVKHRNSLETWSANPVAVGASPSTYDFTTAASQAYGDNMKMLAEGVYGFYSGDINQDGFVEASDFPFLFNDIDNFVEGYHPTDLNGDGFVEASDFPFLFNNIDAFIELLRPY</sequence>
<comment type="caution">
    <text evidence="2">The sequence shown here is derived from an EMBL/GenBank/DDBJ whole genome shotgun (WGS) entry which is preliminary data.</text>
</comment>
<reference evidence="3" key="1">
    <citation type="journal article" date="2019" name="Int. J. Syst. Evol. Microbiol.">
        <title>The Global Catalogue of Microorganisms (GCM) 10K type strain sequencing project: providing services to taxonomists for standard genome sequencing and annotation.</title>
        <authorList>
            <consortium name="The Broad Institute Genomics Platform"/>
            <consortium name="The Broad Institute Genome Sequencing Center for Infectious Disease"/>
            <person name="Wu L."/>
            <person name="Ma J."/>
        </authorList>
    </citation>
    <scope>NUCLEOTIDE SEQUENCE [LARGE SCALE GENOMIC DNA]</scope>
    <source>
        <strain evidence="3">JCM 17064</strain>
    </source>
</reference>
<dbReference type="Proteomes" id="UP001500968">
    <property type="component" value="Unassembled WGS sequence"/>
</dbReference>
<evidence type="ECO:0000259" key="1">
    <source>
        <dbReference type="PROSITE" id="PS50835"/>
    </source>
</evidence>